<feature type="region of interest" description="Disordered" evidence="1">
    <location>
        <begin position="236"/>
        <end position="257"/>
    </location>
</feature>
<dbReference type="Proteomes" id="UP001596091">
    <property type="component" value="Unassembled WGS sequence"/>
</dbReference>
<evidence type="ECO:0000313" key="2">
    <source>
        <dbReference type="EMBL" id="MFC5863125.1"/>
    </source>
</evidence>
<evidence type="ECO:0000313" key="3">
    <source>
        <dbReference type="Proteomes" id="UP001596091"/>
    </source>
</evidence>
<gene>
    <name evidence="2" type="ORF">ACFPT7_12535</name>
</gene>
<protein>
    <submittedName>
        <fullName evidence="2">Uncharacterized protein</fullName>
    </submittedName>
</protein>
<dbReference type="RefSeq" id="WP_263339575.1">
    <property type="nucleotide sequence ID" value="NZ_JAGSYH010000005.1"/>
</dbReference>
<accession>A0ABW1EIQ1</accession>
<comment type="caution">
    <text evidence="2">The sequence shown here is derived from an EMBL/GenBank/DDBJ whole genome shotgun (WGS) entry which is preliminary data.</text>
</comment>
<reference evidence="3" key="1">
    <citation type="journal article" date="2019" name="Int. J. Syst. Evol. Microbiol.">
        <title>The Global Catalogue of Microorganisms (GCM) 10K type strain sequencing project: providing services to taxonomists for standard genome sequencing and annotation.</title>
        <authorList>
            <consortium name="The Broad Institute Genomics Platform"/>
            <consortium name="The Broad Institute Genome Sequencing Center for Infectious Disease"/>
            <person name="Wu L."/>
            <person name="Ma J."/>
        </authorList>
    </citation>
    <scope>NUCLEOTIDE SEQUENCE [LARGE SCALE GENOMIC DNA]</scope>
    <source>
        <strain evidence="3">JCM 4087</strain>
    </source>
</reference>
<organism evidence="2 3">
    <name type="scientific">Acidicapsa dinghuensis</name>
    <dbReference type="NCBI Taxonomy" id="2218256"/>
    <lineage>
        <taxon>Bacteria</taxon>
        <taxon>Pseudomonadati</taxon>
        <taxon>Acidobacteriota</taxon>
        <taxon>Terriglobia</taxon>
        <taxon>Terriglobales</taxon>
        <taxon>Acidobacteriaceae</taxon>
        <taxon>Acidicapsa</taxon>
    </lineage>
</organism>
<sequence>MSRIRPTLLVQITAATIATLTTTAALISVAQTSLRQTPALIPVAVHDMSQMSVHMFMTSLRPMQSGDRAKADAVTVAAKEAMEPYRDYHKALNDGFRIFLPNIPQPIYHFTKPEYGREALTHFDPHKPTSLLYKKTPDGGYKLVGVMYTDKVTANEDELNERIPLSIARWHQHVNFCKAPPRQFAGYFGPNAKFGLLGSIHTREDCDAAGGTFLPHVLGWMVHVYPYETDPKKVWSVNDDDNHDSMDHSAMPGMKMN</sequence>
<evidence type="ECO:0000256" key="1">
    <source>
        <dbReference type="SAM" id="MobiDB-lite"/>
    </source>
</evidence>
<keyword evidence="3" id="KW-1185">Reference proteome</keyword>
<proteinExistence type="predicted"/>
<dbReference type="EMBL" id="JBHSPH010000003">
    <property type="protein sequence ID" value="MFC5863125.1"/>
    <property type="molecule type" value="Genomic_DNA"/>
</dbReference>
<name>A0ABW1EIQ1_9BACT</name>